<dbReference type="AlphaFoldDB" id="A0A7C5YVW7"/>
<sequence>MNKSLILKIACALYICFWLFISYYFVKNRNGHEITVLSELLAQTKSYRESGFFTYPPQGETLTKRGVVKSVYIKRGMEDKKTVALQIFLTNYNSPMADYAQVFVEEAERYGFDWRLSPSIAMLETAAGRLAPKNKNGEITYNAWGWREGGDWKKFSSWEDGIRYVAHRLAYGYGVKNLNPKTMEPTYCQSCHEAAPGKWAEGVTKYMNEIQSIYNNL</sequence>
<keyword evidence="1" id="KW-0812">Transmembrane</keyword>
<gene>
    <name evidence="2" type="ORF">ENL96_00685</name>
</gene>
<evidence type="ECO:0000256" key="1">
    <source>
        <dbReference type="SAM" id="Phobius"/>
    </source>
</evidence>
<keyword evidence="1" id="KW-0472">Membrane</keyword>
<reference evidence="2" key="1">
    <citation type="journal article" date="2020" name="mSystems">
        <title>Genome- and Community-Level Interaction Insights into Carbon Utilization and Element Cycling Functions of Hydrothermarchaeota in Hydrothermal Sediment.</title>
        <authorList>
            <person name="Zhou Z."/>
            <person name="Liu Y."/>
            <person name="Xu W."/>
            <person name="Pan J."/>
            <person name="Luo Z.H."/>
            <person name="Li M."/>
        </authorList>
    </citation>
    <scope>NUCLEOTIDE SEQUENCE [LARGE SCALE GENOMIC DNA]</scope>
    <source>
        <strain evidence="2">SpSt-1042</strain>
    </source>
</reference>
<feature type="transmembrane region" description="Helical" evidence="1">
    <location>
        <begin position="6"/>
        <end position="26"/>
    </location>
</feature>
<proteinExistence type="predicted"/>
<dbReference type="EMBL" id="DRVY01000021">
    <property type="protein sequence ID" value="HHR92016.1"/>
    <property type="molecule type" value="Genomic_DNA"/>
</dbReference>
<name>A0A7C5YVW7_UNCC3</name>
<accession>A0A7C5YVW7</accession>
<organism evidence="2">
    <name type="scientific">candidate division CPR3 bacterium</name>
    <dbReference type="NCBI Taxonomy" id="2268181"/>
    <lineage>
        <taxon>Bacteria</taxon>
        <taxon>Bacteria division CPR3</taxon>
    </lineage>
</organism>
<protein>
    <submittedName>
        <fullName evidence="2">Uncharacterized protein</fullName>
    </submittedName>
</protein>
<comment type="caution">
    <text evidence="2">The sequence shown here is derived from an EMBL/GenBank/DDBJ whole genome shotgun (WGS) entry which is preliminary data.</text>
</comment>
<evidence type="ECO:0000313" key="2">
    <source>
        <dbReference type="EMBL" id="HHR92016.1"/>
    </source>
</evidence>
<keyword evidence="1" id="KW-1133">Transmembrane helix</keyword>